<name>A0A381UJ87_9ZZZZ</name>
<dbReference type="CDD" id="cd08512">
    <property type="entry name" value="PBP2_NikA_DppA_OppA_like_7"/>
    <property type="match status" value="1"/>
</dbReference>
<dbReference type="Gene3D" id="3.90.76.10">
    <property type="entry name" value="Dipeptide-binding Protein, Domain 1"/>
    <property type="match status" value="1"/>
</dbReference>
<dbReference type="Gene3D" id="3.10.105.10">
    <property type="entry name" value="Dipeptide-binding Protein, Domain 3"/>
    <property type="match status" value="1"/>
</dbReference>
<keyword evidence="3" id="KW-0732">Signal</keyword>
<reference evidence="5" key="1">
    <citation type="submission" date="2018-05" db="EMBL/GenBank/DDBJ databases">
        <authorList>
            <person name="Lanie J.A."/>
            <person name="Ng W.-L."/>
            <person name="Kazmierczak K.M."/>
            <person name="Andrzejewski T.M."/>
            <person name="Davidsen T.M."/>
            <person name="Wayne K.J."/>
            <person name="Tettelin H."/>
            <person name="Glass J.I."/>
            <person name="Rusch D."/>
            <person name="Podicherti R."/>
            <person name="Tsui H.-C.T."/>
            <person name="Winkler M.E."/>
        </authorList>
    </citation>
    <scope>NUCLEOTIDE SEQUENCE</scope>
</reference>
<dbReference type="AlphaFoldDB" id="A0A381UJ87"/>
<organism evidence="5">
    <name type="scientific">marine metagenome</name>
    <dbReference type="NCBI Taxonomy" id="408172"/>
    <lineage>
        <taxon>unclassified sequences</taxon>
        <taxon>metagenomes</taxon>
        <taxon>ecological metagenomes</taxon>
    </lineage>
</organism>
<dbReference type="GO" id="GO:0042597">
    <property type="term" value="C:periplasmic space"/>
    <property type="evidence" value="ECO:0007669"/>
    <property type="project" value="UniProtKB-ARBA"/>
</dbReference>
<dbReference type="InterPro" id="IPR030678">
    <property type="entry name" value="Peptide/Ni-bd"/>
</dbReference>
<accession>A0A381UJ87</accession>
<sequence length="515" mass="55277">MKPMYRKFFVPLVALCFPAAVLAGPSGTLVIAENLSPENLDPANSQNSTVDQLMLGLYDTLVQFSAGETTVSPRLATDWSASADGLAHTFNLRKGVTFHDGSALTADDVCFTFDRNQAAGANALTDAGPYASCNIVGDHTVQLNLSAPFGPFVSALGRVYIVNKDLVEPHMGDNHARSWLSVNEAGSGPYVLKSYKPDDTISMTAYADYWGGWDGNHVAEVVFRVVPEASTQAALLKAGEVHIAPDLTIDEKISFQGKDGYITDIGAAATPLYFMINVQAGGPLSDRLFRKAIIMAVDIKALCDAVLQGFCAYPEGPMPSNWPGHVGGIYPAFDLDGAKKIIDDNGWAGTEVNLTFLPEEEIQQRASEMWQANLAKIGVKLNATGDTWPALYAAAQSLDSAPDVGGSSAFPPFPDPHGILYGLLHSSKMGINGGTNFSQYSNPEVDDRLDRAASSADQAERMKLYGEVQEIVGNDYVHVLVAQPASVVTLSDKVVGYKYNVAHHQTFNFMDIGLK</sequence>
<dbReference type="PANTHER" id="PTHR30290">
    <property type="entry name" value="PERIPLASMIC BINDING COMPONENT OF ABC TRANSPORTER"/>
    <property type="match status" value="1"/>
</dbReference>
<evidence type="ECO:0000313" key="5">
    <source>
        <dbReference type="EMBL" id="SVA28200.1"/>
    </source>
</evidence>
<proteinExistence type="inferred from homology"/>
<evidence type="ECO:0000256" key="1">
    <source>
        <dbReference type="ARBA" id="ARBA00005695"/>
    </source>
</evidence>
<dbReference type="PIRSF" id="PIRSF002741">
    <property type="entry name" value="MppA"/>
    <property type="match status" value="1"/>
</dbReference>
<dbReference type="EMBL" id="UINC01006550">
    <property type="protein sequence ID" value="SVA28200.1"/>
    <property type="molecule type" value="Genomic_DNA"/>
</dbReference>
<keyword evidence="2" id="KW-0813">Transport</keyword>
<dbReference type="GO" id="GO:1904680">
    <property type="term" value="F:peptide transmembrane transporter activity"/>
    <property type="evidence" value="ECO:0007669"/>
    <property type="project" value="TreeGrafter"/>
</dbReference>
<evidence type="ECO:0000259" key="4">
    <source>
        <dbReference type="Pfam" id="PF00496"/>
    </source>
</evidence>
<dbReference type="Pfam" id="PF00496">
    <property type="entry name" value="SBP_bac_5"/>
    <property type="match status" value="1"/>
</dbReference>
<dbReference type="SUPFAM" id="SSF53850">
    <property type="entry name" value="Periplasmic binding protein-like II"/>
    <property type="match status" value="1"/>
</dbReference>
<evidence type="ECO:0000256" key="3">
    <source>
        <dbReference type="ARBA" id="ARBA00022729"/>
    </source>
</evidence>
<dbReference type="InterPro" id="IPR000914">
    <property type="entry name" value="SBP_5_dom"/>
</dbReference>
<comment type="similarity">
    <text evidence="1">Belongs to the bacterial solute-binding protein 5 family.</text>
</comment>
<dbReference type="GO" id="GO:0015833">
    <property type="term" value="P:peptide transport"/>
    <property type="evidence" value="ECO:0007669"/>
    <property type="project" value="TreeGrafter"/>
</dbReference>
<dbReference type="GO" id="GO:0043190">
    <property type="term" value="C:ATP-binding cassette (ABC) transporter complex"/>
    <property type="evidence" value="ECO:0007669"/>
    <property type="project" value="InterPro"/>
</dbReference>
<dbReference type="InterPro" id="IPR039424">
    <property type="entry name" value="SBP_5"/>
</dbReference>
<dbReference type="PANTHER" id="PTHR30290:SF9">
    <property type="entry name" value="OLIGOPEPTIDE-BINDING PROTEIN APPA"/>
    <property type="match status" value="1"/>
</dbReference>
<feature type="domain" description="Solute-binding protein family 5" evidence="4">
    <location>
        <begin position="71"/>
        <end position="429"/>
    </location>
</feature>
<dbReference type="Gene3D" id="3.40.190.10">
    <property type="entry name" value="Periplasmic binding protein-like II"/>
    <property type="match status" value="1"/>
</dbReference>
<gene>
    <name evidence="5" type="ORF">METZ01_LOCUS81054</name>
</gene>
<evidence type="ECO:0000256" key="2">
    <source>
        <dbReference type="ARBA" id="ARBA00022448"/>
    </source>
</evidence>
<protein>
    <recommendedName>
        <fullName evidence="4">Solute-binding protein family 5 domain-containing protein</fullName>
    </recommendedName>
</protein>